<feature type="non-terminal residue" evidence="2">
    <location>
        <position position="45"/>
    </location>
</feature>
<organism evidence="2 3">
    <name type="scientific">Brevibacterium paucivorans</name>
    <dbReference type="NCBI Taxonomy" id="170994"/>
    <lineage>
        <taxon>Bacteria</taxon>
        <taxon>Bacillati</taxon>
        <taxon>Actinomycetota</taxon>
        <taxon>Actinomycetes</taxon>
        <taxon>Micrococcales</taxon>
        <taxon>Brevibacteriaceae</taxon>
        <taxon>Brevibacterium</taxon>
    </lineage>
</organism>
<keyword evidence="1" id="KW-0812">Transmembrane</keyword>
<gene>
    <name evidence="2" type="ORF">CJ199_12745</name>
</gene>
<keyword evidence="1" id="KW-1133">Transmembrane helix</keyword>
<accession>A0A2N6VJK1</accession>
<name>A0A2N6VJK1_9MICO</name>
<comment type="caution">
    <text evidence="2">The sequence shown here is derived from an EMBL/GenBank/DDBJ whole genome shotgun (WGS) entry which is preliminary data.</text>
</comment>
<sequence length="45" mass="4793">METADLLAAGFVAPSELLLNYTFRTMLIGTVLVGSFSGAMGCFLY</sequence>
<evidence type="ECO:0000313" key="3">
    <source>
        <dbReference type="Proteomes" id="UP000235598"/>
    </source>
</evidence>
<feature type="transmembrane region" description="Helical" evidence="1">
    <location>
        <begin position="21"/>
        <end position="44"/>
    </location>
</feature>
<dbReference type="EMBL" id="PNHK01000161">
    <property type="protein sequence ID" value="PMD04320.1"/>
    <property type="molecule type" value="Genomic_DNA"/>
</dbReference>
<keyword evidence="1" id="KW-0472">Membrane</keyword>
<dbReference type="Proteomes" id="UP000235598">
    <property type="component" value="Unassembled WGS sequence"/>
</dbReference>
<proteinExistence type="predicted"/>
<dbReference type="AlphaFoldDB" id="A0A2N6VJK1"/>
<evidence type="ECO:0000313" key="2">
    <source>
        <dbReference type="EMBL" id="PMD04320.1"/>
    </source>
</evidence>
<evidence type="ECO:0000256" key="1">
    <source>
        <dbReference type="SAM" id="Phobius"/>
    </source>
</evidence>
<reference evidence="2 3" key="1">
    <citation type="submission" date="2017-09" db="EMBL/GenBank/DDBJ databases">
        <title>Bacterial strain isolated from the female urinary microbiota.</title>
        <authorList>
            <person name="Thomas-White K."/>
            <person name="Kumar N."/>
            <person name="Forster S."/>
            <person name="Putonti C."/>
            <person name="Lawley T."/>
            <person name="Wolfe A.J."/>
        </authorList>
    </citation>
    <scope>NUCLEOTIDE SEQUENCE [LARGE SCALE GENOMIC DNA]</scope>
    <source>
        <strain evidence="2 3">UMB1301</strain>
    </source>
</reference>
<protein>
    <submittedName>
        <fullName evidence="2">Zinc ABC transporter permease</fullName>
    </submittedName>
</protein>